<dbReference type="Gene3D" id="3.90.930.1">
    <property type="match status" value="1"/>
</dbReference>
<organism evidence="2 3">
    <name type="scientific">Breznakibacter xylanolyticus</name>
    <dbReference type="NCBI Taxonomy" id="990"/>
    <lineage>
        <taxon>Bacteria</taxon>
        <taxon>Pseudomonadati</taxon>
        <taxon>Bacteroidota</taxon>
        <taxon>Bacteroidia</taxon>
        <taxon>Marinilabiliales</taxon>
        <taxon>Marinilabiliaceae</taxon>
        <taxon>Breznakibacter</taxon>
    </lineage>
</organism>
<proteinExistence type="predicted"/>
<keyword evidence="3" id="KW-1185">Reference proteome</keyword>
<name>A0A2W7P4N8_9BACT</name>
<dbReference type="SUPFAM" id="SSF82185">
    <property type="entry name" value="Histone H3 K4-specific methyltransferase SET7/9 N-terminal domain"/>
    <property type="match status" value="3"/>
</dbReference>
<feature type="signal peptide" evidence="1">
    <location>
        <begin position="1"/>
        <end position="22"/>
    </location>
</feature>
<dbReference type="Pfam" id="PF07661">
    <property type="entry name" value="MORN_2"/>
    <property type="match status" value="1"/>
</dbReference>
<sequence length="836" mass="94608">MKFVLTRLVVLCMALLPFSLFAQHEIEYFNDNWEPCAKAEASFYRPRPEFVDSGYIVRDYYINTTQLQGVGFSKTGGDKDFNGQVSWYHPNGELMQQAVLVDGVFHGLISTYDEAGNLLASGIFQDGEAFDGSFSHDHGGYYLLTHMVQGTIKRFEMIDALGETSARIEGEVDEAGDFVRVDYYDANGEFMGSGKNISSYLIAADGITVGYYFYPMRVAFVARRVGGAYDGPVTFYYSTGQPKCLEYYLPEQEGDGYQLKSAAVYFDKYGKRIDSLAYMDHYPYEGVEYRFFSSDTCTVNDQIESITPYFEGRLHGLVQTFDQQGHLVSKTVYVNGDIVGDKVVFDPAGNVKYRLTYREGSPWEGTSMEYGILYEYAQGNVVSEKSFYSGGDQKIFTTHRNGVKTSIYYAKNGAEMGQLVIDADYNYSGTEYQFDDDEVSSVTVYVNGHESEIKRFYQGKMMLHNVTNGTSTYMDPKSGETVTCLYQDSSPVEGTVFEFSYSYDYLLSRCSYKNGKLNGAYTYYEYDYDLDSVLVKKEEFYVDGELNGMTKQYDRGVLIQTQTYVQGMLNGETVNYSDGEVVARVEYRDGQPWSGTVMTLDYYNDLESMATYVEGNLEGEKIYYSDGEVTNREHYTAGVINQATTYVDFLTDSVLVLNYVDGEPFDGKIYLSGAIDTYHKGELISSETYGGIAGTFIVKRRGYVGDRCTETLCYDNGLVKEVRHFVGDVLQGESKAYDTKGKLLANGVYADGLPAYGSFVFFHNDLENDYWKMTLSKKLIIATKMVDGSAVEKLNSERVDKNQAQAEWIRNFLSMLSEKDYNYDFPSNDSAYDEYY</sequence>
<evidence type="ECO:0000313" key="3">
    <source>
        <dbReference type="Proteomes" id="UP000249239"/>
    </source>
</evidence>
<gene>
    <name evidence="2" type="ORF">LX69_00313</name>
</gene>
<dbReference type="InterPro" id="IPR011652">
    <property type="entry name" value="MORN_2"/>
</dbReference>
<reference evidence="2 3" key="1">
    <citation type="submission" date="2018-06" db="EMBL/GenBank/DDBJ databases">
        <title>Genomic Encyclopedia of Archaeal and Bacterial Type Strains, Phase II (KMG-II): from individual species to whole genera.</title>
        <authorList>
            <person name="Goeker M."/>
        </authorList>
    </citation>
    <scope>NUCLEOTIDE SEQUENCE [LARGE SCALE GENOMIC DNA]</scope>
    <source>
        <strain evidence="2 3">DSM 6779</strain>
    </source>
</reference>
<comment type="caution">
    <text evidence="2">The sequence shown here is derived from an EMBL/GenBank/DDBJ whole genome shotgun (WGS) entry which is preliminary data.</text>
</comment>
<dbReference type="RefSeq" id="WP_111444050.1">
    <property type="nucleotide sequence ID" value="NZ_QKZK01000002.1"/>
</dbReference>
<dbReference type="OrthoDB" id="9785122at2"/>
<dbReference type="EMBL" id="QKZK01000002">
    <property type="protein sequence ID" value="PZX20316.1"/>
    <property type="molecule type" value="Genomic_DNA"/>
</dbReference>
<dbReference type="Proteomes" id="UP000249239">
    <property type="component" value="Unassembled WGS sequence"/>
</dbReference>
<protein>
    <submittedName>
        <fullName evidence="2">Antitoxin component YwqK of YwqJK toxin-antitoxin module</fullName>
    </submittedName>
</protein>
<evidence type="ECO:0000313" key="2">
    <source>
        <dbReference type="EMBL" id="PZX20316.1"/>
    </source>
</evidence>
<accession>A0A2W7P4N8</accession>
<dbReference type="AlphaFoldDB" id="A0A2W7P4N8"/>
<evidence type="ECO:0000256" key="1">
    <source>
        <dbReference type="SAM" id="SignalP"/>
    </source>
</evidence>
<dbReference type="Gene3D" id="2.20.110.10">
    <property type="entry name" value="Histone H3 K4-specific methyltransferase SET7/9 N-terminal domain"/>
    <property type="match status" value="2"/>
</dbReference>
<feature type="chain" id="PRO_5015932325" evidence="1">
    <location>
        <begin position="23"/>
        <end position="836"/>
    </location>
</feature>
<keyword evidence="1" id="KW-0732">Signal</keyword>